<keyword evidence="2" id="KW-0732">Signal</keyword>
<gene>
    <name evidence="3" type="ORF">OHU35_41080</name>
</gene>
<feature type="region of interest" description="Disordered" evidence="1">
    <location>
        <begin position="31"/>
        <end position="54"/>
    </location>
</feature>
<keyword evidence="4" id="KW-1185">Reference proteome</keyword>
<evidence type="ECO:0000256" key="2">
    <source>
        <dbReference type="SAM" id="SignalP"/>
    </source>
</evidence>
<accession>A0ABZ1MYB6</accession>
<organism evidence="3 4">
    <name type="scientific">Streptomyces purpurascens</name>
    <dbReference type="NCBI Taxonomy" id="1924"/>
    <lineage>
        <taxon>Bacteria</taxon>
        <taxon>Bacillati</taxon>
        <taxon>Actinomycetota</taxon>
        <taxon>Actinomycetes</taxon>
        <taxon>Kitasatosporales</taxon>
        <taxon>Streptomycetaceae</taxon>
        <taxon>Streptomyces</taxon>
    </lineage>
</organism>
<dbReference type="RefSeq" id="WP_405509081.1">
    <property type="nucleotide sequence ID" value="NZ_CP108341.1"/>
</dbReference>
<feature type="signal peptide" evidence="2">
    <location>
        <begin position="1"/>
        <end position="31"/>
    </location>
</feature>
<protein>
    <recommendedName>
        <fullName evidence="5">Secreted protein</fullName>
    </recommendedName>
</protein>
<dbReference type="InterPro" id="IPR006311">
    <property type="entry name" value="TAT_signal"/>
</dbReference>
<dbReference type="PROSITE" id="PS51318">
    <property type="entry name" value="TAT"/>
    <property type="match status" value="1"/>
</dbReference>
<proteinExistence type="predicted"/>
<evidence type="ECO:0000313" key="3">
    <source>
        <dbReference type="EMBL" id="WTW32087.1"/>
    </source>
</evidence>
<reference evidence="3 4" key="1">
    <citation type="submission" date="2022-10" db="EMBL/GenBank/DDBJ databases">
        <title>The complete genomes of actinobacterial strains from the NBC collection.</title>
        <authorList>
            <person name="Joergensen T.S."/>
            <person name="Alvarez Arevalo M."/>
            <person name="Sterndorff E.B."/>
            <person name="Faurdal D."/>
            <person name="Vuksanovic O."/>
            <person name="Mourched A.-S."/>
            <person name="Charusanti P."/>
            <person name="Shaw S."/>
            <person name="Blin K."/>
            <person name="Weber T."/>
        </authorList>
    </citation>
    <scope>NUCLEOTIDE SEQUENCE [LARGE SCALE GENOMIC DNA]</scope>
    <source>
        <strain evidence="3 4">NBC_00017</strain>
    </source>
</reference>
<evidence type="ECO:0008006" key="5">
    <source>
        <dbReference type="Google" id="ProtNLM"/>
    </source>
</evidence>
<feature type="compositionally biased region" description="Basic residues" evidence="1">
    <location>
        <begin position="216"/>
        <end position="229"/>
    </location>
</feature>
<dbReference type="Proteomes" id="UP001621512">
    <property type="component" value="Chromosome"/>
</dbReference>
<feature type="region of interest" description="Disordered" evidence="1">
    <location>
        <begin position="195"/>
        <end position="229"/>
    </location>
</feature>
<feature type="chain" id="PRO_5047117463" description="Secreted protein" evidence="2">
    <location>
        <begin position="32"/>
        <end position="229"/>
    </location>
</feature>
<sequence>MSRTFTRRSVLAAGAGTVAAAWIGQTASAAAAPDASSGKRGPWTGKRSANGWSIDPGAVSQHQVEGASAAVMLRDGPAAAVLLHVARRWHYEIAPLDTGEGGGVSGHTTSRAVAAAYESNYLSGTALCLHPAAYPLGGSEGLWPHHELIVRDILLDCAGTVVWGGDLAPVKPSHFQIAVGPGSEELERVAERLVPPPGATRTPVAGAVEDPAQPARRVKALRLSRTQRR</sequence>
<evidence type="ECO:0000313" key="4">
    <source>
        <dbReference type="Proteomes" id="UP001621512"/>
    </source>
</evidence>
<evidence type="ECO:0000256" key="1">
    <source>
        <dbReference type="SAM" id="MobiDB-lite"/>
    </source>
</evidence>
<name>A0ABZ1MYB6_STREF</name>
<dbReference type="EMBL" id="CP108341">
    <property type="protein sequence ID" value="WTW32087.1"/>
    <property type="molecule type" value="Genomic_DNA"/>
</dbReference>